<feature type="region of interest" description="Disordered" evidence="1">
    <location>
        <begin position="1"/>
        <end position="33"/>
    </location>
</feature>
<evidence type="ECO:0000259" key="2">
    <source>
        <dbReference type="Pfam" id="PF22936"/>
    </source>
</evidence>
<sequence length="200" mass="22366">TAGPKQSVHFSKSRSTFHKSHSPIRRSFNNATAHSRRNLIERVNTVGSKAVSAIKGNRVTIVKTSLSCVWRPRVNDIDQISKDNSHPQQALKNKEIVDSGCSRHMTRNKACLTDYQEINDGGFVAFGSSRGTQDNVDTRKEVSDQHYIVLLLWSSISSTFKSLDDKAADDKPKDDTGSKTVEEPVNKEDQAYSDELDRLM</sequence>
<feature type="domain" description="Retrovirus-related Pol polyprotein from transposon TNT 1-94-like beta-barrel" evidence="2">
    <location>
        <begin position="96"/>
        <end position="129"/>
    </location>
</feature>
<name>A0A699SUM7_TANCI</name>
<evidence type="ECO:0000313" key="3">
    <source>
        <dbReference type="EMBL" id="GFD00336.1"/>
    </source>
</evidence>
<reference evidence="3" key="1">
    <citation type="journal article" date="2019" name="Sci. Rep.">
        <title>Draft genome of Tanacetum cinerariifolium, the natural source of mosquito coil.</title>
        <authorList>
            <person name="Yamashiro T."/>
            <person name="Shiraishi A."/>
            <person name="Satake H."/>
            <person name="Nakayama K."/>
        </authorList>
    </citation>
    <scope>NUCLEOTIDE SEQUENCE</scope>
</reference>
<dbReference type="AlphaFoldDB" id="A0A699SUM7"/>
<dbReference type="Pfam" id="PF22936">
    <property type="entry name" value="Pol_BBD"/>
    <property type="match status" value="1"/>
</dbReference>
<feature type="non-terminal residue" evidence="3">
    <location>
        <position position="1"/>
    </location>
</feature>
<feature type="compositionally biased region" description="Basic residues" evidence="1">
    <location>
        <begin position="11"/>
        <end position="24"/>
    </location>
</feature>
<feature type="region of interest" description="Disordered" evidence="1">
    <location>
        <begin position="164"/>
        <end position="200"/>
    </location>
</feature>
<protein>
    <recommendedName>
        <fullName evidence="2">Retrovirus-related Pol polyprotein from transposon TNT 1-94-like beta-barrel domain-containing protein</fullName>
    </recommendedName>
</protein>
<comment type="caution">
    <text evidence="3">The sequence shown here is derived from an EMBL/GenBank/DDBJ whole genome shotgun (WGS) entry which is preliminary data.</text>
</comment>
<gene>
    <name evidence="3" type="ORF">Tci_872305</name>
</gene>
<proteinExistence type="predicted"/>
<organism evidence="3">
    <name type="scientific">Tanacetum cinerariifolium</name>
    <name type="common">Dalmatian daisy</name>
    <name type="synonym">Chrysanthemum cinerariifolium</name>
    <dbReference type="NCBI Taxonomy" id="118510"/>
    <lineage>
        <taxon>Eukaryota</taxon>
        <taxon>Viridiplantae</taxon>
        <taxon>Streptophyta</taxon>
        <taxon>Embryophyta</taxon>
        <taxon>Tracheophyta</taxon>
        <taxon>Spermatophyta</taxon>
        <taxon>Magnoliopsida</taxon>
        <taxon>eudicotyledons</taxon>
        <taxon>Gunneridae</taxon>
        <taxon>Pentapetalae</taxon>
        <taxon>asterids</taxon>
        <taxon>campanulids</taxon>
        <taxon>Asterales</taxon>
        <taxon>Asteraceae</taxon>
        <taxon>Asteroideae</taxon>
        <taxon>Anthemideae</taxon>
        <taxon>Anthemidinae</taxon>
        <taxon>Tanacetum</taxon>
    </lineage>
</organism>
<feature type="non-terminal residue" evidence="3">
    <location>
        <position position="200"/>
    </location>
</feature>
<dbReference type="EMBL" id="BKCJ011184156">
    <property type="protein sequence ID" value="GFD00336.1"/>
    <property type="molecule type" value="Genomic_DNA"/>
</dbReference>
<accession>A0A699SUM7</accession>
<evidence type="ECO:0000256" key="1">
    <source>
        <dbReference type="SAM" id="MobiDB-lite"/>
    </source>
</evidence>
<dbReference type="InterPro" id="IPR054722">
    <property type="entry name" value="PolX-like_BBD"/>
</dbReference>